<dbReference type="EMBL" id="AZBU02000004">
    <property type="protein sequence ID" value="TKR81328.1"/>
    <property type="molecule type" value="Genomic_DNA"/>
</dbReference>
<comment type="caution">
    <text evidence="1">The sequence shown here is derived from an EMBL/GenBank/DDBJ whole genome shotgun (WGS) entry which is preliminary data.</text>
</comment>
<protein>
    <submittedName>
        <fullName evidence="1">Uncharacterized protein</fullName>
    </submittedName>
</protein>
<dbReference type="AlphaFoldDB" id="A0A4U5NEI8"/>
<name>A0A4U5NEI8_STECR</name>
<reference evidence="1" key="3">
    <citation type="journal article" date="2019" name="G3 (Bethesda)">
        <title>Hybrid Assembly of the Genome of the Entomopathogenic Nematode Steinernema carpocapsae Identifies the X-Chromosome.</title>
        <authorList>
            <person name="Serra L."/>
            <person name="Macchietto M."/>
            <person name="Macias-Munoz A."/>
            <person name="McGill C.J."/>
            <person name="Rodriguez I.M."/>
            <person name="Rodriguez B."/>
            <person name="Murad R."/>
            <person name="Mortazavi A."/>
        </authorList>
    </citation>
    <scope>NUCLEOTIDE SEQUENCE</scope>
    <source>
        <strain evidence="1">ALL</strain>
    </source>
</reference>
<accession>A0A4U5NEI8</accession>
<organism evidence="1">
    <name type="scientific">Steinernema carpocapsae</name>
    <name type="common">Entomopathogenic nematode</name>
    <dbReference type="NCBI Taxonomy" id="34508"/>
    <lineage>
        <taxon>Eukaryota</taxon>
        <taxon>Metazoa</taxon>
        <taxon>Ecdysozoa</taxon>
        <taxon>Nematoda</taxon>
        <taxon>Chromadorea</taxon>
        <taxon>Rhabditida</taxon>
        <taxon>Tylenchina</taxon>
        <taxon>Panagrolaimomorpha</taxon>
        <taxon>Strongyloidoidea</taxon>
        <taxon>Steinernematidae</taxon>
        <taxon>Steinernema</taxon>
    </lineage>
</organism>
<evidence type="ECO:0000313" key="1">
    <source>
        <dbReference type="EMBL" id="TKR81328.1"/>
    </source>
</evidence>
<reference evidence="1" key="1">
    <citation type="submission" date="2013-11" db="EMBL/GenBank/DDBJ databases">
        <authorList>
            <person name="Sternberg P."/>
            <person name="Dillman A."/>
            <person name="Macchietto M."/>
        </authorList>
    </citation>
    <scope>NUCLEOTIDE SEQUENCE</scope>
    <source>
        <strain evidence="1">ALL</strain>
    </source>
</reference>
<reference evidence="1" key="2">
    <citation type="journal article" date="2015" name="Genome Biol.">
        <title>Comparative genomics of Steinernema reveals deeply conserved gene regulatory networks.</title>
        <authorList>
            <person name="Dillman A.R."/>
            <person name="Macchietto M."/>
            <person name="Porter C.F."/>
            <person name="Rogers A."/>
            <person name="Williams B."/>
            <person name="Antoshechkin I."/>
            <person name="Lee M.M."/>
            <person name="Goodwin Z."/>
            <person name="Lu X."/>
            <person name="Lewis E.E."/>
            <person name="Goodrich-Blair H."/>
            <person name="Stock S.P."/>
            <person name="Adams B.J."/>
            <person name="Sternberg P.W."/>
            <person name="Mortazavi A."/>
        </authorList>
    </citation>
    <scope>NUCLEOTIDE SEQUENCE [LARGE SCALE GENOMIC DNA]</scope>
    <source>
        <strain evidence="1">ALL</strain>
    </source>
</reference>
<gene>
    <name evidence="1" type="ORF">L596_015211</name>
</gene>
<sequence>MTKAIFVCAHNSNVNAVNPPPCANSANIANESPGTTCHGLWCPVIFVQQIKRVKTAIGESGTSGLNQ</sequence>
<proteinExistence type="predicted"/>